<keyword evidence="1" id="KW-0472">Membrane</keyword>
<evidence type="ECO:0000256" key="1">
    <source>
        <dbReference type="SAM" id="Phobius"/>
    </source>
</evidence>
<keyword evidence="1" id="KW-1133">Transmembrane helix</keyword>
<gene>
    <name evidence="2" type="ORF">B0H99_10468</name>
</gene>
<dbReference type="RefSeq" id="WP_181313588.1">
    <property type="nucleotide sequence ID" value="NZ_PYAT01000004.1"/>
</dbReference>
<accession>A0A2P8H313</accession>
<name>A0A2P8H313_9BACL</name>
<dbReference type="Proteomes" id="UP000242682">
    <property type="component" value="Unassembled WGS sequence"/>
</dbReference>
<feature type="transmembrane region" description="Helical" evidence="1">
    <location>
        <begin position="7"/>
        <end position="24"/>
    </location>
</feature>
<evidence type="ECO:0000313" key="2">
    <source>
        <dbReference type="EMBL" id="PSL40606.1"/>
    </source>
</evidence>
<sequence length="53" mass="6450">MAKLTHYMIFIFCIILIFVLYGRALGSIPFLILSFYLFYFSWSQLYSRKKKTR</sequence>
<comment type="caution">
    <text evidence="2">The sequence shown here is derived from an EMBL/GenBank/DDBJ whole genome shotgun (WGS) entry which is preliminary data.</text>
</comment>
<dbReference type="EMBL" id="PYAT01000004">
    <property type="protein sequence ID" value="PSL40606.1"/>
    <property type="molecule type" value="Genomic_DNA"/>
</dbReference>
<reference evidence="2 3" key="1">
    <citation type="submission" date="2018-03" db="EMBL/GenBank/DDBJ databases">
        <title>Genomic Encyclopedia of Type Strains, Phase III (KMG-III): the genomes of soil and plant-associated and newly described type strains.</title>
        <authorList>
            <person name="Whitman W."/>
        </authorList>
    </citation>
    <scope>NUCLEOTIDE SEQUENCE [LARGE SCALE GENOMIC DNA]</scope>
    <source>
        <strain evidence="2 3">CGMCC 1.12259</strain>
    </source>
</reference>
<evidence type="ECO:0000313" key="3">
    <source>
        <dbReference type="Proteomes" id="UP000242682"/>
    </source>
</evidence>
<keyword evidence="3" id="KW-1185">Reference proteome</keyword>
<protein>
    <submittedName>
        <fullName evidence="2">Uncharacterized protein</fullName>
    </submittedName>
</protein>
<organism evidence="2 3">
    <name type="scientific">Planomicrobium soli</name>
    <dbReference type="NCBI Taxonomy" id="1176648"/>
    <lineage>
        <taxon>Bacteria</taxon>
        <taxon>Bacillati</taxon>
        <taxon>Bacillota</taxon>
        <taxon>Bacilli</taxon>
        <taxon>Bacillales</taxon>
        <taxon>Caryophanaceae</taxon>
        <taxon>Planomicrobium</taxon>
    </lineage>
</organism>
<keyword evidence="1" id="KW-0812">Transmembrane</keyword>
<proteinExistence type="predicted"/>
<feature type="transmembrane region" description="Helical" evidence="1">
    <location>
        <begin position="30"/>
        <end position="47"/>
    </location>
</feature>
<dbReference type="AlphaFoldDB" id="A0A2P8H313"/>